<dbReference type="GO" id="GO:0042398">
    <property type="term" value="P:modified amino acid biosynthetic process"/>
    <property type="evidence" value="ECO:0007669"/>
    <property type="project" value="InterPro"/>
</dbReference>
<dbReference type="PANTHER" id="PTHR36510">
    <property type="entry name" value="GLUTAMATE--CYSTEINE LIGASE 2-RELATED"/>
    <property type="match status" value="1"/>
</dbReference>
<evidence type="ECO:0000256" key="3">
    <source>
        <dbReference type="ARBA" id="ARBA00022840"/>
    </source>
</evidence>
<evidence type="ECO:0000256" key="1">
    <source>
        <dbReference type="ARBA" id="ARBA00022598"/>
    </source>
</evidence>
<dbReference type="GO" id="GO:0005524">
    <property type="term" value="F:ATP binding"/>
    <property type="evidence" value="ECO:0007669"/>
    <property type="project" value="UniProtKB-KW"/>
</dbReference>
<comment type="catalytic activity">
    <reaction evidence="4 5">
        <text>L-cysteine + L-glutamate + ATP = gamma-L-glutamyl-L-cysteine + ADP + phosphate + H(+)</text>
        <dbReference type="Rhea" id="RHEA:13285"/>
        <dbReference type="ChEBI" id="CHEBI:15378"/>
        <dbReference type="ChEBI" id="CHEBI:29985"/>
        <dbReference type="ChEBI" id="CHEBI:30616"/>
        <dbReference type="ChEBI" id="CHEBI:35235"/>
        <dbReference type="ChEBI" id="CHEBI:43474"/>
        <dbReference type="ChEBI" id="CHEBI:58173"/>
        <dbReference type="ChEBI" id="CHEBI:456216"/>
        <dbReference type="EC" id="6.3.2.2"/>
    </reaction>
</comment>
<comment type="caution">
    <text evidence="6">The sequence shown here is derived from an EMBL/GenBank/DDBJ whole genome shotgun (WGS) entry which is preliminary data.</text>
</comment>
<evidence type="ECO:0000313" key="6">
    <source>
        <dbReference type="EMBL" id="GGG52156.1"/>
    </source>
</evidence>
<dbReference type="InterPro" id="IPR006336">
    <property type="entry name" value="GCS2"/>
</dbReference>
<dbReference type="AlphaFoldDB" id="A0A917LRZ0"/>
<name>A0A917LRZ0_9MICC</name>
<dbReference type="EMBL" id="BMEQ01000005">
    <property type="protein sequence ID" value="GGG52156.1"/>
    <property type="molecule type" value="Genomic_DNA"/>
</dbReference>
<evidence type="ECO:0000256" key="4">
    <source>
        <dbReference type="ARBA" id="ARBA00048819"/>
    </source>
</evidence>
<evidence type="ECO:0000256" key="2">
    <source>
        <dbReference type="ARBA" id="ARBA00022741"/>
    </source>
</evidence>
<dbReference type="GO" id="GO:0004357">
    <property type="term" value="F:glutamate-cysteine ligase activity"/>
    <property type="evidence" value="ECO:0007669"/>
    <property type="project" value="UniProtKB-EC"/>
</dbReference>
<organism evidence="6 7">
    <name type="scientific">Kocuria dechangensis</name>
    <dbReference type="NCBI Taxonomy" id="1176249"/>
    <lineage>
        <taxon>Bacteria</taxon>
        <taxon>Bacillati</taxon>
        <taxon>Actinomycetota</taxon>
        <taxon>Actinomycetes</taxon>
        <taxon>Micrococcales</taxon>
        <taxon>Micrococcaceae</taxon>
        <taxon>Kocuria</taxon>
    </lineage>
</organism>
<dbReference type="Proteomes" id="UP000638848">
    <property type="component" value="Unassembled WGS sequence"/>
</dbReference>
<protein>
    <recommendedName>
        <fullName evidence="5">Putative glutamate--cysteine ligase 2</fullName>
        <ecNumber evidence="5">6.3.2.2</ecNumber>
    </recommendedName>
    <alternativeName>
        <fullName evidence="5">Gamma-glutamylcysteine synthetase 2</fullName>
        <shortName evidence="5">GCS 2</shortName>
        <shortName evidence="5">Gamma-GCS 2</shortName>
    </alternativeName>
</protein>
<dbReference type="InterPro" id="IPR050141">
    <property type="entry name" value="GCL_type2/YbdK_subfam"/>
</dbReference>
<dbReference type="PANTHER" id="PTHR36510:SF1">
    <property type="entry name" value="GLUTAMATE--CYSTEINE LIGASE 2-RELATED"/>
    <property type="match status" value="1"/>
</dbReference>
<reference evidence="6" key="1">
    <citation type="journal article" date="2014" name="Int. J. Syst. Evol. Microbiol.">
        <title>Complete genome sequence of Corynebacterium casei LMG S-19264T (=DSM 44701T), isolated from a smear-ripened cheese.</title>
        <authorList>
            <consortium name="US DOE Joint Genome Institute (JGI-PGF)"/>
            <person name="Walter F."/>
            <person name="Albersmeier A."/>
            <person name="Kalinowski J."/>
            <person name="Ruckert C."/>
        </authorList>
    </citation>
    <scope>NUCLEOTIDE SEQUENCE</scope>
    <source>
        <strain evidence="6">CGMCC 1.12187</strain>
    </source>
</reference>
<dbReference type="InterPro" id="IPR011793">
    <property type="entry name" value="YbdK"/>
</dbReference>
<dbReference type="NCBIfam" id="TIGR02050">
    <property type="entry name" value="gshA_cyan_rel"/>
    <property type="match status" value="1"/>
</dbReference>
<dbReference type="Gene3D" id="3.30.590.20">
    <property type="match status" value="1"/>
</dbReference>
<dbReference type="RefSeq" id="WP_188535524.1">
    <property type="nucleotide sequence ID" value="NZ_BMEQ01000005.1"/>
</dbReference>
<accession>A0A917LRZ0</accession>
<keyword evidence="1 5" id="KW-0436">Ligase</keyword>
<evidence type="ECO:0000256" key="5">
    <source>
        <dbReference type="HAMAP-Rule" id="MF_01609"/>
    </source>
</evidence>
<keyword evidence="3 5" id="KW-0067">ATP-binding</keyword>
<dbReference type="EC" id="6.3.2.2" evidence="5"/>
<comment type="function">
    <text evidence="5">ATP-dependent carboxylate-amine ligase which exhibits weak glutamate--cysteine ligase activity.</text>
</comment>
<sequence length="374" mass="39634">MRTFGVEEELLLVDAATLEPLPAGEWAVSLRDRTTGTGHRLTTELQREQIEVDCPPRTTLAGQLAAIRAGRALAAEVAAGVGAQVAALPTAPGPVTPHLASAPRAQWVRDHFGLTAREQLTCGFHVHVAVGSREEGVAVLDRIRVWLPVLLGLSANSPFWQGTDTGFASYRYQAWGRWPTAGPIDVLGSADAYDRHRRDLLASGVPLDDGMLYFDARLCEHHPTVEVRVADVCLDAGHAAVIAALTRALVETAARAWRAGDAAPARRASVLRAWMWQASHTGVGGDLVSPATGTLVPAADVVAEFLGVVGPVLSEYGEEPGVSAVVEDILRHGSGARAQREAFRRHGDVADVVAMAIEATHRAPGTPPGTPEGF</sequence>
<dbReference type="NCBIfam" id="NF010041">
    <property type="entry name" value="PRK13517.1-1"/>
    <property type="match status" value="1"/>
</dbReference>
<reference evidence="6" key="2">
    <citation type="submission" date="2020-09" db="EMBL/GenBank/DDBJ databases">
        <authorList>
            <person name="Sun Q."/>
            <person name="Zhou Y."/>
        </authorList>
    </citation>
    <scope>NUCLEOTIDE SEQUENCE</scope>
    <source>
        <strain evidence="6">CGMCC 1.12187</strain>
    </source>
</reference>
<dbReference type="SUPFAM" id="SSF55931">
    <property type="entry name" value="Glutamine synthetase/guanido kinase"/>
    <property type="match status" value="1"/>
</dbReference>
<dbReference type="InterPro" id="IPR014746">
    <property type="entry name" value="Gln_synth/guanido_kin_cat_dom"/>
</dbReference>
<keyword evidence="2 5" id="KW-0547">Nucleotide-binding</keyword>
<dbReference type="Pfam" id="PF04107">
    <property type="entry name" value="GCS2"/>
    <property type="match status" value="1"/>
</dbReference>
<evidence type="ECO:0000313" key="7">
    <source>
        <dbReference type="Proteomes" id="UP000638848"/>
    </source>
</evidence>
<proteinExistence type="inferred from homology"/>
<keyword evidence="7" id="KW-1185">Reference proteome</keyword>
<comment type="similarity">
    <text evidence="5">Belongs to the glutamate--cysteine ligase type 2 family. YbdK subfamily.</text>
</comment>
<dbReference type="HAMAP" id="MF_01609">
    <property type="entry name" value="Glu_cys_ligase_2"/>
    <property type="match status" value="1"/>
</dbReference>
<gene>
    <name evidence="6" type="ORF">GCM10011374_13610</name>
</gene>